<dbReference type="PANTHER" id="PTHR30146">
    <property type="entry name" value="LACI-RELATED TRANSCRIPTIONAL REPRESSOR"/>
    <property type="match status" value="1"/>
</dbReference>
<keyword evidence="3" id="KW-0804">Transcription</keyword>
<dbReference type="SUPFAM" id="SSF47413">
    <property type="entry name" value="lambda repressor-like DNA-binding domains"/>
    <property type="match status" value="1"/>
</dbReference>
<evidence type="ECO:0000313" key="6">
    <source>
        <dbReference type="Proteomes" id="UP000004946"/>
    </source>
</evidence>
<dbReference type="EMBL" id="AEON01000002">
    <property type="protein sequence ID" value="EFT82685.1"/>
    <property type="molecule type" value="Genomic_DNA"/>
</dbReference>
<dbReference type="CDD" id="cd01392">
    <property type="entry name" value="HTH_LacI"/>
    <property type="match status" value="1"/>
</dbReference>
<dbReference type="Pfam" id="PF00356">
    <property type="entry name" value="LacI"/>
    <property type="match status" value="1"/>
</dbReference>
<sequence>MVVKNPKRSDDGEGRDLSRLNRSKRLRRASIEDVARLSGVSRQTVSRVINESGYVADATRERVQAAIAQLGYQPSQTARALATSHTRMIGVIAGGINYYGPISTISALGQTAREYGYSIVLANVDERKLTEEDFRSVVTGFRSLGVEAYVLVAPTDAMIRAIKRMEFSVPCVIVTGSDGAENLEEWLRMKESVMAVGIDQWNAMHRISRICLSQSDTVYYFSGPLAWRDAYTRQKAIIHAYEDGRAEKKGELFVIPVGSWEAEAGYDQAVKLLSHLEAKESEENHDMVCLVCANDLLALGVLRAISEKPWADVQGKRLRNRYFVCGYDDMPGSDNAQPPLTTVHPDFHALGVLAIQLILSRLDPSDGGHQASVDALNASQRCGVWQIPASVAVRHSLTPGLWAENN</sequence>
<dbReference type="PROSITE" id="PS00356">
    <property type="entry name" value="HTH_LACI_1"/>
    <property type="match status" value="1"/>
</dbReference>
<evidence type="ECO:0000256" key="1">
    <source>
        <dbReference type="ARBA" id="ARBA00023015"/>
    </source>
</evidence>
<dbReference type="InterPro" id="IPR000843">
    <property type="entry name" value="HTH_LacI"/>
</dbReference>
<evidence type="ECO:0000256" key="3">
    <source>
        <dbReference type="ARBA" id="ARBA00023163"/>
    </source>
</evidence>
<dbReference type="Pfam" id="PF13377">
    <property type="entry name" value="Peripla_BP_3"/>
    <property type="match status" value="1"/>
</dbReference>
<evidence type="ECO:0000256" key="2">
    <source>
        <dbReference type="ARBA" id="ARBA00023125"/>
    </source>
</evidence>
<organism evidence="5 6">
    <name type="scientific">Parascardovia denticolens DSM 10105 = JCM 12538</name>
    <dbReference type="NCBI Taxonomy" id="864564"/>
    <lineage>
        <taxon>Bacteria</taxon>
        <taxon>Bacillati</taxon>
        <taxon>Actinomycetota</taxon>
        <taxon>Actinomycetes</taxon>
        <taxon>Bifidobacteriales</taxon>
        <taxon>Bifidobacteriaceae</taxon>
        <taxon>Parascardovia</taxon>
    </lineage>
</organism>
<gene>
    <name evidence="5" type="ORF">HMPREF0620_1370</name>
</gene>
<dbReference type="Gene3D" id="1.10.260.40">
    <property type="entry name" value="lambda repressor-like DNA-binding domains"/>
    <property type="match status" value="1"/>
</dbReference>
<keyword evidence="2" id="KW-0238">DNA-binding</keyword>
<dbReference type="RefSeq" id="WP_006289664.1">
    <property type="nucleotide sequence ID" value="NZ_AP012333.1"/>
</dbReference>
<dbReference type="GO" id="GO:0000976">
    <property type="term" value="F:transcription cis-regulatory region binding"/>
    <property type="evidence" value="ECO:0007669"/>
    <property type="project" value="TreeGrafter"/>
</dbReference>
<protein>
    <submittedName>
        <fullName evidence="5">Transcriptional regulator, LacI family</fullName>
    </submittedName>
</protein>
<keyword evidence="1" id="KW-0805">Transcription regulation</keyword>
<dbReference type="Gene3D" id="3.40.50.2300">
    <property type="match status" value="2"/>
</dbReference>
<dbReference type="SMART" id="SM00354">
    <property type="entry name" value="HTH_LACI"/>
    <property type="match status" value="1"/>
</dbReference>
<evidence type="ECO:0000259" key="4">
    <source>
        <dbReference type="PROSITE" id="PS50932"/>
    </source>
</evidence>
<comment type="caution">
    <text evidence="5">The sequence shown here is derived from an EMBL/GenBank/DDBJ whole genome shotgun (WGS) entry which is preliminary data.</text>
</comment>
<dbReference type="AlphaFoldDB" id="E6K2Y1"/>
<reference evidence="5 6" key="1">
    <citation type="submission" date="2010-12" db="EMBL/GenBank/DDBJ databases">
        <authorList>
            <person name="Muzny D."/>
            <person name="Qin X."/>
            <person name="Buhay C."/>
            <person name="Dugan-Rocha S."/>
            <person name="Ding Y."/>
            <person name="Chen G."/>
            <person name="Hawes A."/>
            <person name="Holder M."/>
            <person name="Jhangiani S."/>
            <person name="Johnson A."/>
            <person name="Khan Z."/>
            <person name="Li Z."/>
            <person name="Liu W."/>
            <person name="Liu X."/>
            <person name="Perez L."/>
            <person name="Shen H."/>
            <person name="Wang Q."/>
            <person name="Watt J."/>
            <person name="Xi L."/>
            <person name="Xin Y."/>
            <person name="Zhou J."/>
            <person name="Deng J."/>
            <person name="Jiang H."/>
            <person name="Liu Y."/>
            <person name="Qu J."/>
            <person name="Song X.-Z."/>
            <person name="Zhang L."/>
            <person name="Villasana D."/>
            <person name="Johnson A."/>
            <person name="Liu J."/>
            <person name="Liyanage D."/>
            <person name="Lorensuhewa L."/>
            <person name="Robinson T."/>
            <person name="Song A."/>
            <person name="Song B.-B."/>
            <person name="Dinh H."/>
            <person name="Thornton R."/>
            <person name="Coyle M."/>
            <person name="Francisco L."/>
            <person name="Jackson L."/>
            <person name="Javaid M."/>
            <person name="Korchina V."/>
            <person name="Kovar C."/>
            <person name="Mata R."/>
            <person name="Mathew T."/>
            <person name="Ngo R."/>
            <person name="Nguyen L."/>
            <person name="Nguyen N."/>
            <person name="Okwuonu G."/>
            <person name="Ongeri F."/>
            <person name="Pham C."/>
            <person name="Simmons D."/>
            <person name="Wilczek-Boney K."/>
            <person name="Hale W."/>
            <person name="Jakkamsetti A."/>
            <person name="Pham P."/>
            <person name="Ruth R."/>
            <person name="San Lucas F."/>
            <person name="Warren J."/>
            <person name="Zhang J."/>
            <person name="Zhao Z."/>
            <person name="Zhou C."/>
            <person name="Zhu D."/>
            <person name="Lee S."/>
            <person name="Bess C."/>
            <person name="Blankenburg K."/>
            <person name="Forbes L."/>
            <person name="Fu Q."/>
            <person name="Gubbala S."/>
            <person name="Hirani K."/>
            <person name="Jayaseelan J.C."/>
            <person name="Lara F."/>
            <person name="Munidasa M."/>
            <person name="Palculict T."/>
            <person name="Patil S."/>
            <person name="Pu L.-L."/>
            <person name="Saada N."/>
            <person name="Tang L."/>
            <person name="Weissenberger G."/>
            <person name="Zhu Y."/>
            <person name="Hemphill L."/>
            <person name="Shang Y."/>
            <person name="Youmans B."/>
            <person name="Ayvaz T."/>
            <person name="Ross M."/>
            <person name="Santibanez J."/>
            <person name="Aqrawi P."/>
            <person name="Gross S."/>
            <person name="Joshi V."/>
            <person name="Fowler G."/>
            <person name="Nazareth L."/>
            <person name="Reid J."/>
            <person name="Worley K."/>
            <person name="Petrosino J."/>
            <person name="Highlander S."/>
            <person name="Gibbs R."/>
        </authorList>
    </citation>
    <scope>NUCLEOTIDE SEQUENCE [LARGE SCALE GENOMIC DNA]</scope>
    <source>
        <strain evidence="5 6">DSM 10105</strain>
    </source>
</reference>
<accession>E6K2Y1</accession>
<keyword evidence="6" id="KW-1185">Reference proteome</keyword>
<dbReference type="HOGENOM" id="CLU_037628_6_1_11"/>
<name>E6K2Y1_PARDN</name>
<dbReference type="InterPro" id="IPR028082">
    <property type="entry name" value="Peripla_BP_I"/>
</dbReference>
<feature type="domain" description="HTH lacI-type" evidence="4">
    <location>
        <begin position="29"/>
        <end position="83"/>
    </location>
</feature>
<proteinExistence type="predicted"/>
<dbReference type="InterPro" id="IPR010982">
    <property type="entry name" value="Lambda_DNA-bd_dom_sf"/>
</dbReference>
<dbReference type="SUPFAM" id="SSF53822">
    <property type="entry name" value="Periplasmic binding protein-like I"/>
    <property type="match status" value="1"/>
</dbReference>
<dbReference type="PANTHER" id="PTHR30146:SF109">
    <property type="entry name" value="HTH-TYPE TRANSCRIPTIONAL REGULATOR GALS"/>
    <property type="match status" value="1"/>
</dbReference>
<evidence type="ECO:0000313" key="5">
    <source>
        <dbReference type="EMBL" id="EFT82685.1"/>
    </source>
</evidence>
<dbReference type="eggNOG" id="COG1609">
    <property type="taxonomic scope" value="Bacteria"/>
</dbReference>
<dbReference type="PRINTS" id="PR00036">
    <property type="entry name" value="HTHLACI"/>
</dbReference>
<dbReference type="GO" id="GO:0003700">
    <property type="term" value="F:DNA-binding transcription factor activity"/>
    <property type="evidence" value="ECO:0007669"/>
    <property type="project" value="TreeGrafter"/>
</dbReference>
<dbReference type="PROSITE" id="PS50932">
    <property type="entry name" value="HTH_LACI_2"/>
    <property type="match status" value="1"/>
</dbReference>
<dbReference type="Proteomes" id="UP000004946">
    <property type="component" value="Chromosome"/>
</dbReference>
<dbReference type="InterPro" id="IPR046335">
    <property type="entry name" value="LacI/GalR-like_sensor"/>
</dbReference>